<dbReference type="PROSITE" id="PS50853">
    <property type="entry name" value="FN3"/>
    <property type="match status" value="1"/>
</dbReference>
<dbReference type="InterPro" id="IPR013783">
    <property type="entry name" value="Ig-like_fold"/>
</dbReference>
<evidence type="ECO:0000256" key="2">
    <source>
        <dbReference type="ARBA" id="ARBA00022801"/>
    </source>
</evidence>
<name>A0A7K0CGK1_9ACTN</name>
<dbReference type="InterPro" id="IPR000556">
    <property type="entry name" value="Glyco_hydro_48F"/>
</dbReference>
<proteinExistence type="predicted"/>
<accession>A0A7K0CGK1</accession>
<keyword evidence="1 9" id="KW-0732">Signal</keyword>
<dbReference type="Pfam" id="PF00942">
    <property type="entry name" value="CBM_3"/>
    <property type="match status" value="1"/>
</dbReference>
<dbReference type="EC" id="3.2.1.91" evidence="12"/>
<dbReference type="InterPro" id="IPR023309">
    <property type="entry name" value="Endo-1-4-beta-glucanase_dom2"/>
</dbReference>
<dbReference type="SUPFAM" id="SSF48208">
    <property type="entry name" value="Six-hairpin glycosidases"/>
    <property type="match status" value="1"/>
</dbReference>
<evidence type="ECO:0000256" key="6">
    <source>
        <dbReference type="ARBA" id="ARBA00023326"/>
    </source>
</evidence>
<dbReference type="SUPFAM" id="SSF49384">
    <property type="entry name" value="Carbohydrate-binding domain"/>
    <property type="match status" value="1"/>
</dbReference>
<gene>
    <name evidence="12" type="primary">cbhB</name>
    <name evidence="12" type="ORF">SRB5_27370</name>
</gene>
<dbReference type="InterPro" id="IPR012341">
    <property type="entry name" value="6hp_glycosidase-like_sf"/>
</dbReference>
<dbReference type="InterPro" id="IPR036116">
    <property type="entry name" value="FN3_sf"/>
</dbReference>
<dbReference type="InterPro" id="IPR006311">
    <property type="entry name" value="TAT_signal"/>
</dbReference>
<dbReference type="GO" id="GO:0030245">
    <property type="term" value="P:cellulose catabolic process"/>
    <property type="evidence" value="ECO:0007669"/>
    <property type="project" value="UniProtKB-KW"/>
</dbReference>
<evidence type="ECO:0000259" key="11">
    <source>
        <dbReference type="PROSITE" id="PS51172"/>
    </source>
</evidence>
<dbReference type="Gene3D" id="4.10.870.10">
    <property type="entry name" value="Endo-1,4-beta-glucanase f. Domain 3"/>
    <property type="match status" value="1"/>
</dbReference>
<dbReference type="InterPro" id="IPR036966">
    <property type="entry name" value="CBM3_sf"/>
</dbReference>
<dbReference type="InterPro" id="IPR001956">
    <property type="entry name" value="CBM3"/>
</dbReference>
<dbReference type="SUPFAM" id="SSF49265">
    <property type="entry name" value="Fibronectin type III"/>
    <property type="match status" value="1"/>
</dbReference>
<dbReference type="InterPro" id="IPR003961">
    <property type="entry name" value="FN3_dom"/>
</dbReference>
<dbReference type="GO" id="GO:0016162">
    <property type="term" value="F:cellulose 1,4-beta-cellobiosidase activity"/>
    <property type="evidence" value="ECO:0007669"/>
    <property type="project" value="UniProtKB-EC"/>
</dbReference>
<feature type="active site" description="Nucleophile" evidence="7">
    <location>
        <position position="282"/>
    </location>
</feature>
<keyword evidence="13" id="KW-1185">Reference proteome</keyword>
<dbReference type="PROSITE" id="PS51318">
    <property type="entry name" value="TAT"/>
    <property type="match status" value="1"/>
</dbReference>
<dbReference type="PRINTS" id="PR00844">
    <property type="entry name" value="GLHYDRLASE48"/>
</dbReference>
<evidence type="ECO:0000256" key="8">
    <source>
        <dbReference type="SAM" id="MobiDB-lite"/>
    </source>
</evidence>
<dbReference type="AlphaFoldDB" id="A0A7K0CGK1"/>
<organism evidence="12 13">
    <name type="scientific">Streptomyces smaragdinus</name>
    <dbReference type="NCBI Taxonomy" id="2585196"/>
    <lineage>
        <taxon>Bacteria</taxon>
        <taxon>Bacillati</taxon>
        <taxon>Actinomycetota</taxon>
        <taxon>Actinomycetes</taxon>
        <taxon>Kitasatosporales</taxon>
        <taxon>Streptomycetaceae</taxon>
        <taxon>Streptomyces</taxon>
    </lineage>
</organism>
<evidence type="ECO:0000256" key="7">
    <source>
        <dbReference type="PIRSR" id="PIRSR600556-1"/>
    </source>
</evidence>
<keyword evidence="5 12" id="KW-0326">Glycosidase</keyword>
<evidence type="ECO:0000256" key="1">
    <source>
        <dbReference type="ARBA" id="ARBA00022729"/>
    </source>
</evidence>
<dbReference type="GO" id="GO:0008810">
    <property type="term" value="F:cellulase activity"/>
    <property type="evidence" value="ECO:0007669"/>
    <property type="project" value="InterPro"/>
</dbReference>
<evidence type="ECO:0000256" key="9">
    <source>
        <dbReference type="SAM" id="SignalP"/>
    </source>
</evidence>
<feature type="active site" description="Proton donor" evidence="7">
    <location>
        <position position="104"/>
    </location>
</feature>
<keyword evidence="3" id="KW-0136">Cellulose degradation</keyword>
<dbReference type="InterPro" id="IPR008928">
    <property type="entry name" value="6-hairpin_glycosidase_sf"/>
</dbReference>
<dbReference type="Pfam" id="PF02011">
    <property type="entry name" value="Glyco_hydro_48"/>
    <property type="match status" value="1"/>
</dbReference>
<sequence length="944" mass="100808">MSDHPDMSDKSLLSRRSFTAAAGGALVALGAGQALANAAEAPAASDAKPAAAAADGPYTQAFLTQYNKIKDTANGYFSPDGIPYHCVETLIVEAPDHGHQTTSEAFSFWIWLEAAYGRVTGNWTPFNRAWEVAEASIIPPHIDQATNSGYNPSSPATYAPEHPEISSYPSRLDSGVSVGADPIASELASSYGTMDVYGMHWLMDLDNVYGFGNKPGTGDELGPGRMASFINSYQRGASESVWETIPQPCTDKFRYGGTNGYLDLFTGDAQYAQQWKYTNAPDADARAVQAAYWALTWATAQGNASAVSASVAKAAKMGDYLRYSMFDKYFKRVGNCTSPTSCPAGTGREAQHYLLSWYYAWGGSLGSGGAWAWRIGDGVAHQGYQNPLAAWALSTVPSLTPKSPTAKGDWQKSLTRQLEFLRWLQSTEGALAGGCSNSWDGAYATPPAGSPTFYGMAYDWQPVYHDPPSNNWFGMQVWCMERVAQFYYASNNAQAKAILDKWVPWASSQTTVGADGSYRIPSTLSWTGQPDTWNPTTPGSNAGLHCTVAEFGDDVGVGAALVMTLTYYAAKSGNANAAGLAKSLLDAMAAHTTTKGIAVPETRRDYNRMDDAVYFPPGWTGTSPQGVRLGSGTTFMSMRPWLREDPDWPKVQTYLDGGAPPVFTYHRFWAQSSLALALASYAELLGDEDGGGGPDDDLDPPTVPTSLRVTGTTSTSVSLSWTASTDNVGVAAYDVYRDGIPVGTPTATTYTDSGLTAATRYAYSVRARDASGNASDPTAEVPATTQEGGGNPTGGVKVQYKSNDSNATDNSIRLALKVANTGTGALSLSTVTVRYWFTTDGGTSYTTWCDWAQLGSSNVTHRVVNMPSARTGADRYLEVGFTAGAASLNANADTGEIQLRVHKADWANFNEADDYSRGTNTSFADATKITAYVNGQLAWGTEPS</sequence>
<evidence type="ECO:0000313" key="12">
    <source>
        <dbReference type="EMBL" id="MQY12601.1"/>
    </source>
</evidence>
<evidence type="ECO:0000256" key="4">
    <source>
        <dbReference type="ARBA" id="ARBA00023277"/>
    </source>
</evidence>
<evidence type="ECO:0000259" key="10">
    <source>
        <dbReference type="PROSITE" id="PS50853"/>
    </source>
</evidence>
<dbReference type="SMART" id="SM00060">
    <property type="entry name" value="FN3"/>
    <property type="match status" value="1"/>
</dbReference>
<dbReference type="Gene3D" id="1.50.10.10">
    <property type="match status" value="1"/>
</dbReference>
<dbReference type="GO" id="GO:0030248">
    <property type="term" value="F:cellulose binding"/>
    <property type="evidence" value="ECO:0007669"/>
    <property type="project" value="InterPro"/>
</dbReference>
<feature type="chain" id="PRO_5039043358" evidence="9">
    <location>
        <begin position="37"/>
        <end position="944"/>
    </location>
</feature>
<feature type="region of interest" description="Disordered" evidence="8">
    <location>
        <begin position="769"/>
        <end position="793"/>
    </location>
</feature>
<feature type="domain" description="Fibronectin type-III" evidence="10">
    <location>
        <begin position="703"/>
        <end position="788"/>
    </location>
</feature>
<protein>
    <submittedName>
        <fullName evidence="12">Exoglucanase B</fullName>
        <ecNumber evidence="12">3.2.1.91</ecNumber>
    </submittedName>
</protein>
<keyword evidence="2 12" id="KW-0378">Hydrolase</keyword>
<dbReference type="Gene3D" id="2.170.160.10">
    <property type="entry name" value="Endo-1,4-beta-glucanase f. Domain 2"/>
    <property type="match status" value="1"/>
</dbReference>
<evidence type="ECO:0000256" key="5">
    <source>
        <dbReference type="ARBA" id="ARBA00023295"/>
    </source>
</evidence>
<feature type="domain" description="CBM3" evidence="11">
    <location>
        <begin position="792"/>
        <end position="944"/>
    </location>
</feature>
<dbReference type="CDD" id="cd00063">
    <property type="entry name" value="FN3"/>
    <property type="match status" value="1"/>
</dbReference>
<dbReference type="InterPro" id="IPR027390">
    <property type="entry name" value="Endoglucanase_F_dom3"/>
</dbReference>
<evidence type="ECO:0000313" key="13">
    <source>
        <dbReference type="Proteomes" id="UP000466345"/>
    </source>
</evidence>
<dbReference type="Proteomes" id="UP000466345">
    <property type="component" value="Unassembled WGS sequence"/>
</dbReference>
<dbReference type="EMBL" id="WEGJ01000007">
    <property type="protein sequence ID" value="MQY12601.1"/>
    <property type="molecule type" value="Genomic_DNA"/>
</dbReference>
<keyword evidence="4" id="KW-0119">Carbohydrate metabolism</keyword>
<evidence type="ECO:0000256" key="3">
    <source>
        <dbReference type="ARBA" id="ARBA00023001"/>
    </source>
</evidence>
<keyword evidence="6" id="KW-0624">Polysaccharide degradation</keyword>
<dbReference type="Pfam" id="PF00041">
    <property type="entry name" value="fn3"/>
    <property type="match status" value="1"/>
</dbReference>
<reference evidence="12 13" key="1">
    <citation type="submission" date="2019-10" db="EMBL/GenBank/DDBJ databases">
        <title>Streptomyces smaragdinus sp. nov. and Streptomyces fabii sp. nov., isolated from the gut of fungus growing-termite Macrotermes natalensis.</title>
        <authorList>
            <person name="Schwitalla J."/>
            <person name="Benndorf R."/>
            <person name="Martin K."/>
            <person name="De Beer W."/>
            <person name="Kaster A.-K."/>
            <person name="Vollmers J."/>
            <person name="Poulsen M."/>
            <person name="Beemelmanns C."/>
        </authorList>
    </citation>
    <scope>NUCLEOTIDE SEQUENCE [LARGE SCALE GENOMIC DNA]</scope>
    <source>
        <strain evidence="12 13">RB5</strain>
    </source>
</reference>
<dbReference type="Gene3D" id="2.60.40.10">
    <property type="entry name" value="Immunoglobulins"/>
    <property type="match status" value="1"/>
</dbReference>
<dbReference type="PROSITE" id="PS51172">
    <property type="entry name" value="CBM3"/>
    <property type="match status" value="1"/>
</dbReference>
<comment type="caution">
    <text evidence="12">The sequence shown here is derived from an EMBL/GenBank/DDBJ whole genome shotgun (WGS) entry which is preliminary data.</text>
</comment>
<dbReference type="Gene3D" id="2.60.40.710">
    <property type="entry name" value="Endoglucanase-like"/>
    <property type="match status" value="1"/>
</dbReference>
<feature type="signal peptide" evidence="9">
    <location>
        <begin position="1"/>
        <end position="36"/>
    </location>
</feature>
<dbReference type="InterPro" id="IPR008965">
    <property type="entry name" value="CBM2/CBM3_carb-bd_dom_sf"/>
</dbReference>
<dbReference type="SMART" id="SM01067">
    <property type="entry name" value="CBM_3"/>
    <property type="match status" value="1"/>
</dbReference>